<evidence type="ECO:0000259" key="9">
    <source>
        <dbReference type="Pfam" id="PF01545"/>
    </source>
</evidence>
<evidence type="ECO:0000256" key="1">
    <source>
        <dbReference type="ARBA" id="ARBA00004141"/>
    </source>
</evidence>
<sequence>MDQEASHGHSHGLGDIHVATGPMGALSVALAVTGTVFLVELIGGLLSGSLALVSDAMHMLSDSAGLIIALLAALIGRRAATARATYGHRRVEVFAALINAITVSAVVVWILIQAFARLGGEHEIDTGLMLIIAVIGLLANAISAWVLSRQQEESLNVQGAFLHVMADLIGSVVVIIAALVIRWTGWTPADTLASLVIVALVLPRSLRLLWQSSEVLLERVPHGVDTERVAESLSALPGVAAVHDLHVWSTDGMTPLATCHLVIDRDQGIGAGILDLAQAQLREFGIEHSTIQLEYPEHLGHEQIC</sequence>
<reference evidence="11 12" key="1">
    <citation type="submission" date="2018-02" db="EMBL/GenBank/DDBJ databases">
        <title>Corynebacterium alimpuense sp. nov., a marine obligate actinomycete isolated from sediments of Valparaiso bay, Chile.</title>
        <authorList>
            <person name="Claverias F."/>
            <person name="Gonzales-Siles L."/>
            <person name="Salva-Serra F."/>
            <person name="Inganaes E."/>
            <person name="Molin K."/>
            <person name="Cumsille A."/>
            <person name="Undabarrena A."/>
            <person name="Couve E."/>
            <person name="Moore E.R.B."/>
            <person name="Gomila M."/>
            <person name="Camara B."/>
        </authorList>
    </citation>
    <scope>NUCLEOTIDE SEQUENCE [LARGE SCALE GENOMIC DNA]</scope>
    <source>
        <strain evidence="11 12">CCUG 69366</strain>
    </source>
</reference>
<evidence type="ECO:0000256" key="3">
    <source>
        <dbReference type="ARBA" id="ARBA00022448"/>
    </source>
</evidence>
<dbReference type="Proteomes" id="UP000266975">
    <property type="component" value="Unassembled WGS sequence"/>
</dbReference>
<dbReference type="GO" id="GO:0005886">
    <property type="term" value="C:plasma membrane"/>
    <property type="evidence" value="ECO:0007669"/>
    <property type="project" value="TreeGrafter"/>
</dbReference>
<evidence type="ECO:0000256" key="2">
    <source>
        <dbReference type="ARBA" id="ARBA00008873"/>
    </source>
</evidence>
<feature type="domain" description="Cation efflux protein transmembrane" evidence="9">
    <location>
        <begin position="28"/>
        <end position="217"/>
    </location>
</feature>
<evidence type="ECO:0000313" key="11">
    <source>
        <dbReference type="EMBL" id="RNE48142.1"/>
    </source>
</evidence>
<feature type="transmembrane region" description="Helical" evidence="8">
    <location>
        <begin position="28"/>
        <end position="50"/>
    </location>
</feature>
<evidence type="ECO:0000256" key="6">
    <source>
        <dbReference type="ARBA" id="ARBA00023065"/>
    </source>
</evidence>
<feature type="transmembrane region" description="Helical" evidence="8">
    <location>
        <begin position="191"/>
        <end position="210"/>
    </location>
</feature>
<feature type="transmembrane region" description="Helical" evidence="8">
    <location>
        <begin position="128"/>
        <end position="148"/>
    </location>
</feature>
<accession>A0A3M8K6D3</accession>
<comment type="subcellular location">
    <subcellularLocation>
        <location evidence="1">Membrane</location>
        <topology evidence="1">Multi-pass membrane protein</topology>
    </subcellularLocation>
</comment>
<gene>
    <name evidence="11" type="ORF">C5L39_09740</name>
</gene>
<dbReference type="InterPro" id="IPR002524">
    <property type="entry name" value="Cation_efflux"/>
</dbReference>
<dbReference type="InterPro" id="IPR058533">
    <property type="entry name" value="Cation_efflux_TM"/>
</dbReference>
<protein>
    <submittedName>
        <fullName evidence="11">Cation transporter</fullName>
    </submittedName>
</protein>
<keyword evidence="6" id="KW-0406">Ion transport</keyword>
<name>A0A3M8K6D3_9CORY</name>
<keyword evidence="4 8" id="KW-0812">Transmembrane</keyword>
<dbReference type="Gene3D" id="1.20.1510.10">
    <property type="entry name" value="Cation efflux protein transmembrane domain"/>
    <property type="match status" value="1"/>
</dbReference>
<evidence type="ECO:0000256" key="5">
    <source>
        <dbReference type="ARBA" id="ARBA00022989"/>
    </source>
</evidence>
<feature type="transmembrane region" description="Helical" evidence="8">
    <location>
        <begin position="56"/>
        <end position="75"/>
    </location>
</feature>
<evidence type="ECO:0000256" key="7">
    <source>
        <dbReference type="ARBA" id="ARBA00023136"/>
    </source>
</evidence>
<evidence type="ECO:0000259" key="10">
    <source>
        <dbReference type="Pfam" id="PF16916"/>
    </source>
</evidence>
<dbReference type="SUPFAM" id="SSF161111">
    <property type="entry name" value="Cation efflux protein transmembrane domain-like"/>
    <property type="match status" value="1"/>
</dbReference>
<dbReference type="PANTHER" id="PTHR11562:SF17">
    <property type="entry name" value="RE54080P-RELATED"/>
    <property type="match status" value="1"/>
</dbReference>
<dbReference type="Pfam" id="PF16916">
    <property type="entry name" value="ZT_dimer"/>
    <property type="match status" value="1"/>
</dbReference>
<dbReference type="Pfam" id="PF01545">
    <property type="entry name" value="Cation_efflux"/>
    <property type="match status" value="1"/>
</dbReference>
<organism evidence="11 12">
    <name type="scientific">Corynebacterium alimapuense</name>
    <dbReference type="NCBI Taxonomy" id="1576874"/>
    <lineage>
        <taxon>Bacteria</taxon>
        <taxon>Bacillati</taxon>
        <taxon>Actinomycetota</taxon>
        <taxon>Actinomycetes</taxon>
        <taxon>Mycobacteriales</taxon>
        <taxon>Corynebacteriaceae</taxon>
        <taxon>Corynebacterium</taxon>
    </lineage>
</organism>
<dbReference type="OrthoDB" id="9809646at2"/>
<dbReference type="InterPro" id="IPR050681">
    <property type="entry name" value="CDF/SLC30A"/>
</dbReference>
<comment type="caution">
    <text evidence="11">The sequence shown here is derived from an EMBL/GenBank/DDBJ whole genome shotgun (WGS) entry which is preliminary data.</text>
</comment>
<dbReference type="NCBIfam" id="TIGR01297">
    <property type="entry name" value="CDF"/>
    <property type="match status" value="1"/>
</dbReference>
<dbReference type="EMBL" id="PTJO01000006">
    <property type="protein sequence ID" value="RNE48142.1"/>
    <property type="molecule type" value="Genomic_DNA"/>
</dbReference>
<dbReference type="InterPro" id="IPR027470">
    <property type="entry name" value="Cation_efflux_CTD"/>
</dbReference>
<feature type="transmembrane region" description="Helical" evidence="8">
    <location>
        <begin position="160"/>
        <end position="185"/>
    </location>
</feature>
<keyword evidence="5 8" id="KW-1133">Transmembrane helix</keyword>
<evidence type="ECO:0000313" key="12">
    <source>
        <dbReference type="Proteomes" id="UP000266975"/>
    </source>
</evidence>
<feature type="transmembrane region" description="Helical" evidence="8">
    <location>
        <begin position="96"/>
        <end position="116"/>
    </location>
</feature>
<dbReference type="InterPro" id="IPR027469">
    <property type="entry name" value="Cation_efflux_TMD_sf"/>
</dbReference>
<evidence type="ECO:0000256" key="4">
    <source>
        <dbReference type="ARBA" id="ARBA00022692"/>
    </source>
</evidence>
<dbReference type="PANTHER" id="PTHR11562">
    <property type="entry name" value="CATION EFFLUX PROTEIN/ ZINC TRANSPORTER"/>
    <property type="match status" value="1"/>
</dbReference>
<keyword evidence="3" id="KW-0813">Transport</keyword>
<comment type="similarity">
    <text evidence="2">Belongs to the cation diffusion facilitator (CDF) transporter (TC 2.A.4) family. SLC30A subfamily.</text>
</comment>
<dbReference type="InterPro" id="IPR036837">
    <property type="entry name" value="Cation_efflux_CTD_sf"/>
</dbReference>
<feature type="domain" description="Cation efflux protein cytoplasmic" evidence="10">
    <location>
        <begin position="221"/>
        <end position="294"/>
    </location>
</feature>
<dbReference type="RefSeq" id="WP_123048718.1">
    <property type="nucleotide sequence ID" value="NZ_PTJO01000006.1"/>
</dbReference>
<proteinExistence type="inferred from homology"/>
<keyword evidence="12" id="KW-1185">Reference proteome</keyword>
<dbReference type="GO" id="GO:0005385">
    <property type="term" value="F:zinc ion transmembrane transporter activity"/>
    <property type="evidence" value="ECO:0007669"/>
    <property type="project" value="TreeGrafter"/>
</dbReference>
<dbReference type="SUPFAM" id="SSF160240">
    <property type="entry name" value="Cation efflux protein cytoplasmic domain-like"/>
    <property type="match status" value="1"/>
</dbReference>
<keyword evidence="7 8" id="KW-0472">Membrane</keyword>
<evidence type="ECO:0000256" key="8">
    <source>
        <dbReference type="SAM" id="Phobius"/>
    </source>
</evidence>
<dbReference type="AlphaFoldDB" id="A0A3M8K6D3"/>